<evidence type="ECO:0000313" key="3">
    <source>
        <dbReference type="Proteomes" id="UP001180020"/>
    </source>
</evidence>
<proteinExistence type="predicted"/>
<dbReference type="EMBL" id="JAUJYO010000019">
    <property type="protein sequence ID" value="KAK1287720.1"/>
    <property type="molecule type" value="Genomic_DNA"/>
</dbReference>
<dbReference type="Proteomes" id="UP001180020">
    <property type="component" value="Unassembled WGS sequence"/>
</dbReference>
<feature type="region of interest" description="Disordered" evidence="1">
    <location>
        <begin position="1"/>
        <end position="25"/>
    </location>
</feature>
<protein>
    <submittedName>
        <fullName evidence="2">Uncharacterized protein</fullName>
    </submittedName>
</protein>
<dbReference type="AlphaFoldDB" id="A0AAV9CGG2"/>
<sequence>MTHRTRCSAAISQLARGRNKDEESSELQSLAANALLKEYKKKASSKIDLITTTLGNMKLLP</sequence>
<reference evidence="2" key="2">
    <citation type="submission" date="2023-06" db="EMBL/GenBank/DDBJ databases">
        <authorList>
            <person name="Ma L."/>
            <person name="Liu K.-W."/>
            <person name="Li Z."/>
            <person name="Hsiao Y.-Y."/>
            <person name="Qi Y."/>
            <person name="Fu T."/>
            <person name="Tang G."/>
            <person name="Zhang D."/>
            <person name="Sun W.-H."/>
            <person name="Liu D.-K."/>
            <person name="Li Y."/>
            <person name="Chen G.-Z."/>
            <person name="Liu X.-D."/>
            <person name="Liao X.-Y."/>
            <person name="Jiang Y.-T."/>
            <person name="Yu X."/>
            <person name="Hao Y."/>
            <person name="Huang J."/>
            <person name="Zhao X.-W."/>
            <person name="Ke S."/>
            <person name="Chen Y.-Y."/>
            <person name="Wu W.-L."/>
            <person name="Hsu J.-L."/>
            <person name="Lin Y.-F."/>
            <person name="Huang M.-D."/>
            <person name="Li C.-Y."/>
            <person name="Huang L."/>
            <person name="Wang Z.-W."/>
            <person name="Zhao X."/>
            <person name="Zhong W.-Y."/>
            <person name="Peng D.-H."/>
            <person name="Ahmad S."/>
            <person name="Lan S."/>
            <person name="Zhang J.-S."/>
            <person name="Tsai W.-C."/>
            <person name="Van De Peer Y."/>
            <person name="Liu Z.-J."/>
        </authorList>
    </citation>
    <scope>NUCLEOTIDE SEQUENCE</scope>
    <source>
        <strain evidence="2">CP</strain>
        <tissue evidence="2">Leaves</tissue>
    </source>
</reference>
<keyword evidence="3" id="KW-1185">Reference proteome</keyword>
<gene>
    <name evidence="2" type="ORF">QJS10_CPB19g00890</name>
</gene>
<evidence type="ECO:0000313" key="2">
    <source>
        <dbReference type="EMBL" id="KAK1287720.1"/>
    </source>
</evidence>
<organism evidence="2 3">
    <name type="scientific">Acorus calamus</name>
    <name type="common">Sweet flag</name>
    <dbReference type="NCBI Taxonomy" id="4465"/>
    <lineage>
        <taxon>Eukaryota</taxon>
        <taxon>Viridiplantae</taxon>
        <taxon>Streptophyta</taxon>
        <taxon>Embryophyta</taxon>
        <taxon>Tracheophyta</taxon>
        <taxon>Spermatophyta</taxon>
        <taxon>Magnoliopsida</taxon>
        <taxon>Liliopsida</taxon>
        <taxon>Acoraceae</taxon>
        <taxon>Acorus</taxon>
    </lineage>
</organism>
<evidence type="ECO:0000256" key="1">
    <source>
        <dbReference type="SAM" id="MobiDB-lite"/>
    </source>
</evidence>
<name>A0AAV9CGG2_ACOCL</name>
<comment type="caution">
    <text evidence="2">The sequence shown here is derived from an EMBL/GenBank/DDBJ whole genome shotgun (WGS) entry which is preliminary data.</text>
</comment>
<accession>A0AAV9CGG2</accession>
<reference evidence="2" key="1">
    <citation type="journal article" date="2023" name="Nat. Commun.">
        <title>Diploid and tetraploid genomes of Acorus and the evolution of monocots.</title>
        <authorList>
            <person name="Ma L."/>
            <person name="Liu K.W."/>
            <person name="Li Z."/>
            <person name="Hsiao Y.Y."/>
            <person name="Qi Y."/>
            <person name="Fu T."/>
            <person name="Tang G.D."/>
            <person name="Zhang D."/>
            <person name="Sun W.H."/>
            <person name="Liu D.K."/>
            <person name="Li Y."/>
            <person name="Chen G.Z."/>
            <person name="Liu X.D."/>
            <person name="Liao X.Y."/>
            <person name="Jiang Y.T."/>
            <person name="Yu X."/>
            <person name="Hao Y."/>
            <person name="Huang J."/>
            <person name="Zhao X.W."/>
            <person name="Ke S."/>
            <person name="Chen Y.Y."/>
            <person name="Wu W.L."/>
            <person name="Hsu J.L."/>
            <person name="Lin Y.F."/>
            <person name="Huang M.D."/>
            <person name="Li C.Y."/>
            <person name="Huang L."/>
            <person name="Wang Z.W."/>
            <person name="Zhao X."/>
            <person name="Zhong W.Y."/>
            <person name="Peng D.H."/>
            <person name="Ahmad S."/>
            <person name="Lan S."/>
            <person name="Zhang J.S."/>
            <person name="Tsai W.C."/>
            <person name="Van de Peer Y."/>
            <person name="Liu Z.J."/>
        </authorList>
    </citation>
    <scope>NUCLEOTIDE SEQUENCE</scope>
    <source>
        <strain evidence="2">CP</strain>
    </source>
</reference>